<keyword evidence="3" id="KW-1185">Reference proteome</keyword>
<organism evidence="2 3">
    <name type="scientific">Magallana gigas</name>
    <name type="common">Pacific oyster</name>
    <name type="synonym">Crassostrea gigas</name>
    <dbReference type="NCBI Taxonomy" id="29159"/>
    <lineage>
        <taxon>Eukaryota</taxon>
        <taxon>Metazoa</taxon>
        <taxon>Spiralia</taxon>
        <taxon>Lophotrochozoa</taxon>
        <taxon>Mollusca</taxon>
        <taxon>Bivalvia</taxon>
        <taxon>Autobranchia</taxon>
        <taxon>Pteriomorphia</taxon>
        <taxon>Ostreida</taxon>
        <taxon>Ostreoidea</taxon>
        <taxon>Ostreidae</taxon>
        <taxon>Magallana</taxon>
    </lineage>
</organism>
<dbReference type="PROSITE" id="PS50011">
    <property type="entry name" value="PROTEIN_KINASE_DOM"/>
    <property type="match status" value="1"/>
</dbReference>
<protein>
    <recommendedName>
        <fullName evidence="1">Protein kinase domain-containing protein</fullName>
    </recommendedName>
</protein>
<dbReference type="PANTHER" id="PTHR24362:SF309">
    <property type="entry name" value="PROTEIN KINASE DOMAIN-CONTAINING PROTEIN"/>
    <property type="match status" value="1"/>
</dbReference>
<dbReference type="Gene3D" id="1.10.510.10">
    <property type="entry name" value="Transferase(Phosphotransferase) domain 1"/>
    <property type="match status" value="2"/>
</dbReference>
<reference evidence="2" key="1">
    <citation type="submission" date="2022-08" db="UniProtKB">
        <authorList>
            <consortium name="EnsemblMetazoa"/>
        </authorList>
    </citation>
    <scope>IDENTIFICATION</scope>
    <source>
        <strain evidence="2">05x7-T-G4-1.051#20</strain>
    </source>
</reference>
<dbReference type="Proteomes" id="UP000005408">
    <property type="component" value="Unassembled WGS sequence"/>
</dbReference>
<proteinExistence type="predicted"/>
<evidence type="ECO:0000313" key="2">
    <source>
        <dbReference type="EnsemblMetazoa" id="G461.3:cds"/>
    </source>
</evidence>
<evidence type="ECO:0000313" key="3">
    <source>
        <dbReference type="Proteomes" id="UP000005408"/>
    </source>
</evidence>
<dbReference type="SUPFAM" id="SSF56112">
    <property type="entry name" value="Protein kinase-like (PK-like)"/>
    <property type="match status" value="1"/>
</dbReference>
<evidence type="ECO:0000259" key="1">
    <source>
        <dbReference type="PROSITE" id="PS50011"/>
    </source>
</evidence>
<feature type="domain" description="Protein kinase" evidence="1">
    <location>
        <begin position="1"/>
        <end position="221"/>
    </location>
</feature>
<accession>A0A8W8N4L2</accession>
<sequence length="223" mass="25637">MDDHAYAIQHKIDDGAFGEVLCVKDTKTNQILAMKQILYRGDISKDPYIMNEIYSLSHLHHENLLSAVDFCHRNNIAHRDITPCNILLTNKMSVRLADFGLSVPCRDSEGRVILCDDYLGHIHYSAPEVLKKTPYDPLLSDIWSVGVVLYFMIHANVPFTGDEEEIIFQQTDDNIITDLINRENEKGERYAGQYMTFMRNVLRGDPNIRCRTSNLLIMMNIET</sequence>
<dbReference type="AlphaFoldDB" id="A0A8W8N4L2"/>
<dbReference type="EnsemblMetazoa" id="G461.3">
    <property type="protein sequence ID" value="G461.3:cds"/>
    <property type="gene ID" value="G461"/>
</dbReference>
<name>A0A8W8N4L2_MAGGI</name>
<dbReference type="PANTHER" id="PTHR24362">
    <property type="entry name" value="SERINE/THREONINE-PROTEIN KINASE NEK"/>
    <property type="match status" value="1"/>
</dbReference>
<dbReference type="GO" id="GO:0005524">
    <property type="term" value="F:ATP binding"/>
    <property type="evidence" value="ECO:0007669"/>
    <property type="project" value="InterPro"/>
</dbReference>
<dbReference type="GO" id="GO:0004672">
    <property type="term" value="F:protein kinase activity"/>
    <property type="evidence" value="ECO:0007669"/>
    <property type="project" value="InterPro"/>
</dbReference>
<dbReference type="InterPro" id="IPR011009">
    <property type="entry name" value="Kinase-like_dom_sf"/>
</dbReference>
<dbReference type="InterPro" id="IPR000719">
    <property type="entry name" value="Prot_kinase_dom"/>
</dbReference>
<dbReference type="Pfam" id="PF00069">
    <property type="entry name" value="Pkinase"/>
    <property type="match status" value="1"/>
</dbReference>